<dbReference type="EMBL" id="JABANE010000043">
    <property type="protein sequence ID" value="NME69543.1"/>
    <property type="molecule type" value="Genomic_DNA"/>
</dbReference>
<proteinExistence type="predicted"/>
<dbReference type="AlphaFoldDB" id="A0A7X9RVL5"/>
<feature type="chain" id="PRO_5031541156" evidence="1">
    <location>
        <begin position="22"/>
        <end position="442"/>
    </location>
</feature>
<accession>A0A7X9RVL5</accession>
<protein>
    <submittedName>
        <fullName evidence="3">Alginate export family protein</fullName>
    </submittedName>
</protein>
<keyword evidence="1" id="KW-0732">Signal</keyword>
<sequence>MLRKLLLPATILLLLSNFAMAQDFTIDAQLKPRYEHRNGFGALRPSASGADRASDFVSQRARLRFLFNDKSEKFKMGFSVQDVRTWGEINHFANKDQGNFHVHEAYGELLFTEEFSAKVGRQELVYDDHRIFGSVDWAQQARSHDAAVLKYEKNFKLHAGFAIATVGETNYYAPLVPGTNNSYKSMQYLWFNKKFEEFKLSALFMNLGLEQTDVAQPTRTDYSTVYQQTLGAHGEWRPGKFGLNASFYYQFGKTGVGANEQTIGAYNGLIELLFNANDKLGFILGGEILSGTAFDADADKNNSFNPYFGTNHKFNGHMDYFYVGGRNPRGGLTDIYLGATYKVNDQWNFYGRLHQFMSAAKISDGTNEVDSNLGTEFDLIINHKFSKYITIQGGWSGMFATESMQYATAANAGGDHTKFNNWGWLGLVIKPTLFTTKKEAQN</sequence>
<organism evidence="3 4">
    <name type="scientific">Flammeovirga aprica JL-4</name>
    <dbReference type="NCBI Taxonomy" id="694437"/>
    <lineage>
        <taxon>Bacteria</taxon>
        <taxon>Pseudomonadati</taxon>
        <taxon>Bacteroidota</taxon>
        <taxon>Cytophagia</taxon>
        <taxon>Cytophagales</taxon>
        <taxon>Flammeovirgaceae</taxon>
        <taxon>Flammeovirga</taxon>
    </lineage>
</organism>
<dbReference type="SUPFAM" id="SSF56935">
    <property type="entry name" value="Porins"/>
    <property type="match status" value="1"/>
</dbReference>
<evidence type="ECO:0000313" key="4">
    <source>
        <dbReference type="Proteomes" id="UP000576082"/>
    </source>
</evidence>
<name>A0A7X9RVL5_9BACT</name>
<comment type="caution">
    <text evidence="3">The sequence shown here is derived from an EMBL/GenBank/DDBJ whole genome shotgun (WGS) entry which is preliminary data.</text>
</comment>
<reference evidence="3 4" key="1">
    <citation type="submission" date="2020-04" db="EMBL/GenBank/DDBJ databases">
        <title>Flammeovirga sp. SR4, a novel species isolated from seawater.</title>
        <authorList>
            <person name="Wang X."/>
        </authorList>
    </citation>
    <scope>NUCLEOTIDE SEQUENCE [LARGE SCALE GENOMIC DNA]</scope>
    <source>
        <strain evidence="3 4">ATCC 23126</strain>
    </source>
</reference>
<feature type="signal peptide" evidence="1">
    <location>
        <begin position="1"/>
        <end position="21"/>
    </location>
</feature>
<gene>
    <name evidence="3" type="ORF">HHU12_16315</name>
</gene>
<dbReference type="RefSeq" id="WP_169657816.1">
    <property type="nucleotide sequence ID" value="NZ_JABANE010000043.1"/>
</dbReference>
<dbReference type="InterPro" id="IPR025388">
    <property type="entry name" value="Alginate_export_dom"/>
</dbReference>
<dbReference type="Proteomes" id="UP000576082">
    <property type="component" value="Unassembled WGS sequence"/>
</dbReference>
<keyword evidence="4" id="KW-1185">Reference proteome</keyword>
<dbReference type="Pfam" id="PF13372">
    <property type="entry name" value="Alginate_exp"/>
    <property type="match status" value="1"/>
</dbReference>
<evidence type="ECO:0000313" key="3">
    <source>
        <dbReference type="EMBL" id="NME69543.1"/>
    </source>
</evidence>
<feature type="domain" description="Alginate export" evidence="2">
    <location>
        <begin position="65"/>
        <end position="392"/>
    </location>
</feature>
<evidence type="ECO:0000259" key="2">
    <source>
        <dbReference type="Pfam" id="PF13372"/>
    </source>
</evidence>
<evidence type="ECO:0000256" key="1">
    <source>
        <dbReference type="SAM" id="SignalP"/>
    </source>
</evidence>